<dbReference type="PRINTS" id="PR00368">
    <property type="entry name" value="FADPNR"/>
</dbReference>
<keyword evidence="13" id="KW-1185">Reference proteome</keyword>
<dbReference type="Proteomes" id="UP000267821">
    <property type="component" value="Unassembled WGS sequence"/>
</dbReference>
<protein>
    <recommendedName>
        <fullName evidence="4">L-ornithine N(5)-monooxygenase [NAD(P)H]</fullName>
        <ecNumber evidence="4">1.14.13.196</ecNumber>
    </recommendedName>
</protein>
<dbReference type="InterPro" id="IPR025700">
    <property type="entry name" value="Lys/Orn_oxygenase"/>
</dbReference>
<feature type="compositionally biased region" description="Polar residues" evidence="11">
    <location>
        <begin position="1"/>
        <end position="16"/>
    </location>
</feature>
<dbReference type="AlphaFoldDB" id="A0A3N4LFY6"/>
<dbReference type="EMBL" id="ML121557">
    <property type="protein sequence ID" value="RPB21804.1"/>
    <property type="molecule type" value="Genomic_DNA"/>
</dbReference>
<dbReference type="OrthoDB" id="3519933at2759"/>
<evidence type="ECO:0000256" key="11">
    <source>
        <dbReference type="SAM" id="MobiDB-lite"/>
    </source>
</evidence>
<keyword evidence="7" id="KW-0521">NADP</keyword>
<keyword evidence="6" id="KW-0274">FAD</keyword>
<evidence type="ECO:0000256" key="4">
    <source>
        <dbReference type="ARBA" id="ARBA00012881"/>
    </source>
</evidence>
<keyword evidence="5" id="KW-0285">Flavoprotein</keyword>
<sequence>MDSSTSNDFVSGDNSATTTNGHTLGNGHSTPKSNSQSDHSTMIEPYDLICVGFGPASLSIAIAHHDRRLDSSSRILYLEKQSSFAWHAGMLLPGSRMQISFIKDLASLRDPRSHFTFLNYLHQNNRLIHFTNLGTFLPLREEYNDYLTWCASHFVDSVRYGETVHAVNPVRLNGQGPVTMFEVQSTDANGVTQTRTARHVVLAVGGRPNIPTVFPTNDKRIIHSSAYASVVASVLGDREAPYKVAVVGAGQSAAEIYADLHSRYPNCHTRLIIRRQALKPSDDSPFVNEIFNPEKVDELYSLPSDDRTAAIRRDKDTNYGVVRIELLERLYEDLYSQRLRDPNEKNWVHNIVPLTDVASVQPNASNSKLRVCMKNIRSGMESKEDFDAIIVATGYIRDIYQTILASTRDLLKKDATGCECWSVGRDYKLQYDIDKVADNAGIWLQGCCEVTHGLSDTLLSILAVRGGEMVDSIFG</sequence>
<accession>A0A3N4LFY6</accession>
<comment type="cofactor">
    <cofactor evidence="1">
        <name>FAD</name>
        <dbReference type="ChEBI" id="CHEBI:57692"/>
    </cofactor>
</comment>
<evidence type="ECO:0000256" key="9">
    <source>
        <dbReference type="ARBA" id="ARBA00047598"/>
    </source>
</evidence>
<evidence type="ECO:0000256" key="5">
    <source>
        <dbReference type="ARBA" id="ARBA00022630"/>
    </source>
</evidence>
<evidence type="ECO:0000313" key="13">
    <source>
        <dbReference type="Proteomes" id="UP000267821"/>
    </source>
</evidence>
<evidence type="ECO:0000256" key="7">
    <source>
        <dbReference type="ARBA" id="ARBA00022857"/>
    </source>
</evidence>
<evidence type="ECO:0000256" key="2">
    <source>
        <dbReference type="ARBA" id="ARBA00004924"/>
    </source>
</evidence>
<feature type="compositionally biased region" description="Low complexity" evidence="11">
    <location>
        <begin position="17"/>
        <end position="30"/>
    </location>
</feature>
<evidence type="ECO:0000256" key="6">
    <source>
        <dbReference type="ARBA" id="ARBA00022827"/>
    </source>
</evidence>
<evidence type="ECO:0000313" key="12">
    <source>
        <dbReference type="EMBL" id="RPB21804.1"/>
    </source>
</evidence>
<dbReference type="EC" id="1.14.13.196" evidence="4"/>
<dbReference type="InParanoid" id="A0A3N4LFY6"/>
<keyword evidence="8" id="KW-0560">Oxidoreductase</keyword>
<dbReference type="PANTHER" id="PTHR42802:SF1">
    <property type="entry name" value="L-ORNITHINE N(5)-MONOOXYGENASE"/>
    <property type="match status" value="1"/>
</dbReference>
<proteinExistence type="inferred from homology"/>
<dbReference type="GO" id="GO:0016491">
    <property type="term" value="F:oxidoreductase activity"/>
    <property type="evidence" value="ECO:0007669"/>
    <property type="project" value="UniProtKB-KW"/>
</dbReference>
<dbReference type="GO" id="GO:0006879">
    <property type="term" value="P:intracellular iron ion homeostasis"/>
    <property type="evidence" value="ECO:0007669"/>
    <property type="project" value="TreeGrafter"/>
</dbReference>
<comment type="similarity">
    <text evidence="3">Belongs to the lysine N(6)-hydroxylase/L-ornithine N(5)-oxygenase family.</text>
</comment>
<dbReference type="InterPro" id="IPR036188">
    <property type="entry name" value="FAD/NAD-bd_sf"/>
</dbReference>
<evidence type="ECO:0000256" key="1">
    <source>
        <dbReference type="ARBA" id="ARBA00001974"/>
    </source>
</evidence>
<organism evidence="12 13">
    <name type="scientific">Terfezia boudieri ATCC MYA-4762</name>
    <dbReference type="NCBI Taxonomy" id="1051890"/>
    <lineage>
        <taxon>Eukaryota</taxon>
        <taxon>Fungi</taxon>
        <taxon>Dikarya</taxon>
        <taxon>Ascomycota</taxon>
        <taxon>Pezizomycotina</taxon>
        <taxon>Pezizomycetes</taxon>
        <taxon>Pezizales</taxon>
        <taxon>Pezizaceae</taxon>
        <taxon>Terfezia</taxon>
    </lineage>
</organism>
<reference evidence="12 13" key="1">
    <citation type="journal article" date="2018" name="Nat. Ecol. Evol.">
        <title>Pezizomycetes genomes reveal the molecular basis of ectomycorrhizal truffle lifestyle.</title>
        <authorList>
            <person name="Murat C."/>
            <person name="Payen T."/>
            <person name="Noel B."/>
            <person name="Kuo A."/>
            <person name="Morin E."/>
            <person name="Chen J."/>
            <person name="Kohler A."/>
            <person name="Krizsan K."/>
            <person name="Balestrini R."/>
            <person name="Da Silva C."/>
            <person name="Montanini B."/>
            <person name="Hainaut M."/>
            <person name="Levati E."/>
            <person name="Barry K.W."/>
            <person name="Belfiori B."/>
            <person name="Cichocki N."/>
            <person name="Clum A."/>
            <person name="Dockter R.B."/>
            <person name="Fauchery L."/>
            <person name="Guy J."/>
            <person name="Iotti M."/>
            <person name="Le Tacon F."/>
            <person name="Lindquist E.A."/>
            <person name="Lipzen A."/>
            <person name="Malagnac F."/>
            <person name="Mello A."/>
            <person name="Molinier V."/>
            <person name="Miyauchi S."/>
            <person name="Poulain J."/>
            <person name="Riccioni C."/>
            <person name="Rubini A."/>
            <person name="Sitrit Y."/>
            <person name="Splivallo R."/>
            <person name="Traeger S."/>
            <person name="Wang M."/>
            <person name="Zifcakova L."/>
            <person name="Wipf D."/>
            <person name="Zambonelli A."/>
            <person name="Paolocci F."/>
            <person name="Nowrousian M."/>
            <person name="Ottonello S."/>
            <person name="Baldrian P."/>
            <person name="Spatafora J.W."/>
            <person name="Henrissat B."/>
            <person name="Nagy L.G."/>
            <person name="Aury J.M."/>
            <person name="Wincker P."/>
            <person name="Grigoriev I.V."/>
            <person name="Bonfante P."/>
            <person name="Martin F.M."/>
        </authorList>
    </citation>
    <scope>NUCLEOTIDE SEQUENCE [LARGE SCALE GENOMIC DNA]</scope>
    <source>
        <strain evidence="12 13">ATCC MYA-4762</strain>
    </source>
</reference>
<dbReference type="STRING" id="1051890.A0A3N4LFY6"/>
<comment type="pathway">
    <text evidence="2">Siderophore biosynthesis.</text>
</comment>
<evidence type="ECO:0000256" key="10">
    <source>
        <dbReference type="ARBA" id="ARBA00049248"/>
    </source>
</evidence>
<comment type="catalytic activity">
    <reaction evidence="10">
        <text>L-ornithine + NADH + O2 = N(5)-hydroxy-L-ornithine + NAD(+) + H2O</text>
        <dbReference type="Rhea" id="RHEA:41512"/>
        <dbReference type="ChEBI" id="CHEBI:15377"/>
        <dbReference type="ChEBI" id="CHEBI:15379"/>
        <dbReference type="ChEBI" id="CHEBI:46911"/>
        <dbReference type="ChEBI" id="CHEBI:57540"/>
        <dbReference type="ChEBI" id="CHEBI:57945"/>
        <dbReference type="ChEBI" id="CHEBI:78275"/>
        <dbReference type="EC" id="1.14.13.196"/>
    </reaction>
</comment>
<comment type="catalytic activity">
    <reaction evidence="9">
        <text>L-ornithine + NADPH + O2 = N(5)-hydroxy-L-ornithine + NADP(+) + H2O</text>
        <dbReference type="Rhea" id="RHEA:41508"/>
        <dbReference type="ChEBI" id="CHEBI:15377"/>
        <dbReference type="ChEBI" id="CHEBI:15379"/>
        <dbReference type="ChEBI" id="CHEBI:46911"/>
        <dbReference type="ChEBI" id="CHEBI:57783"/>
        <dbReference type="ChEBI" id="CHEBI:58349"/>
        <dbReference type="ChEBI" id="CHEBI:78275"/>
        <dbReference type="EC" id="1.14.13.196"/>
    </reaction>
</comment>
<feature type="region of interest" description="Disordered" evidence="11">
    <location>
        <begin position="1"/>
        <end position="39"/>
    </location>
</feature>
<dbReference type="PANTHER" id="PTHR42802">
    <property type="entry name" value="MONOOXYGENASE"/>
    <property type="match status" value="1"/>
</dbReference>
<dbReference type="SUPFAM" id="SSF51905">
    <property type="entry name" value="FAD/NAD(P)-binding domain"/>
    <property type="match status" value="2"/>
</dbReference>
<dbReference type="Gene3D" id="3.50.50.60">
    <property type="entry name" value="FAD/NAD(P)-binding domain"/>
    <property type="match status" value="1"/>
</dbReference>
<evidence type="ECO:0000256" key="3">
    <source>
        <dbReference type="ARBA" id="ARBA00007588"/>
    </source>
</evidence>
<evidence type="ECO:0000256" key="8">
    <source>
        <dbReference type="ARBA" id="ARBA00023002"/>
    </source>
</evidence>
<name>A0A3N4LFY6_9PEZI</name>
<dbReference type="Pfam" id="PF13434">
    <property type="entry name" value="Lys_Orn_oxgnase"/>
    <property type="match status" value="1"/>
</dbReference>
<gene>
    <name evidence="12" type="ORF">L211DRAFT_840437</name>
</gene>